<feature type="transmembrane region" description="Helical" evidence="6">
    <location>
        <begin position="106"/>
        <end position="136"/>
    </location>
</feature>
<dbReference type="Proteomes" id="UP000195437">
    <property type="component" value="Chromosome"/>
</dbReference>
<dbReference type="AlphaFoldDB" id="A0A1Y0ISZ8"/>
<gene>
    <name evidence="8" type="ORF">CBW65_23500</name>
</gene>
<accession>A0A1Y0ISZ8</accession>
<protein>
    <submittedName>
        <fullName evidence="8">Citrate transporter</fullName>
    </submittedName>
</protein>
<evidence type="ECO:0000259" key="7">
    <source>
        <dbReference type="Pfam" id="PF03600"/>
    </source>
</evidence>
<evidence type="ECO:0000313" key="8">
    <source>
        <dbReference type="EMBL" id="ARU63651.1"/>
    </source>
</evidence>
<evidence type="ECO:0000256" key="2">
    <source>
        <dbReference type="ARBA" id="ARBA00022448"/>
    </source>
</evidence>
<sequence>MLSMIGLIGGLVLLIVLTMRGMNLLIAAPLCALFVAVCGGIPLFPQLAAEGQANLVSNYMTGFSGFITSWFLMFLLGSIFGKVMEDTGAADSVSKWVVERLGMKQAVLAIVIACALLTYGGVSLFVVAFSVYPLALSLFKEANLPRRFIPAALAFGSVTFTMTSAGSPEIQNWLPIEFLGTSPYAGWEVSLIIALFMMGFGYWWLKRMIGKAVANGETFQARANDPVQQSRDLPQPFMGLIPLLVVLGISFFFHDSLKQSALIVALLGGIIATWALNYKFLTNVWESASAATVGALIAIANTAAVVGFGAVAKVTPAFGVAVDAIASLPGSPLIGAAVAVSVIAGMTGSASGGQTIALPLLAPGYIDAGVNPERLHRVVAISSGALDSLPHNGYVVTTIRGICGETHREAYGAMFNMTVVVPTVGVIIAIALFSLGLGI</sequence>
<dbReference type="GO" id="GO:0005886">
    <property type="term" value="C:plasma membrane"/>
    <property type="evidence" value="ECO:0007669"/>
    <property type="project" value="TreeGrafter"/>
</dbReference>
<dbReference type="InterPro" id="IPR003474">
    <property type="entry name" value="Glcn_transporter"/>
</dbReference>
<keyword evidence="4 6" id="KW-1133">Transmembrane helix</keyword>
<evidence type="ECO:0000256" key="4">
    <source>
        <dbReference type="ARBA" id="ARBA00022989"/>
    </source>
</evidence>
<comment type="subcellular location">
    <subcellularLocation>
        <location evidence="1">Membrane</location>
        <topology evidence="1">Multi-pass membrane protein</topology>
    </subcellularLocation>
</comment>
<proteinExistence type="predicted"/>
<evidence type="ECO:0000256" key="1">
    <source>
        <dbReference type="ARBA" id="ARBA00004141"/>
    </source>
</evidence>
<feature type="transmembrane region" description="Helical" evidence="6">
    <location>
        <begin position="24"/>
        <end position="44"/>
    </location>
</feature>
<feature type="transmembrane region" description="Helical" evidence="6">
    <location>
        <begin position="415"/>
        <end position="437"/>
    </location>
</feature>
<dbReference type="PANTHER" id="PTHR30354">
    <property type="entry name" value="GNT FAMILY GLUCONATE TRANSPORTER"/>
    <property type="match status" value="1"/>
</dbReference>
<dbReference type="PANTHER" id="PTHR30354:SF7">
    <property type="entry name" value="BLL7963 PROTEIN"/>
    <property type="match status" value="1"/>
</dbReference>
<feature type="transmembrane region" description="Helical" evidence="6">
    <location>
        <begin position="290"/>
        <end position="312"/>
    </location>
</feature>
<evidence type="ECO:0000313" key="9">
    <source>
        <dbReference type="Proteomes" id="UP000195437"/>
    </source>
</evidence>
<dbReference type="RefSeq" id="WP_087458985.1">
    <property type="nucleotide sequence ID" value="NZ_CP021434.1"/>
</dbReference>
<name>A0A1Y0ISZ8_9BACL</name>
<feature type="transmembrane region" description="Helical" evidence="6">
    <location>
        <begin position="324"/>
        <end position="344"/>
    </location>
</feature>
<evidence type="ECO:0000256" key="5">
    <source>
        <dbReference type="ARBA" id="ARBA00023136"/>
    </source>
</evidence>
<dbReference type="OrthoDB" id="86125at2"/>
<feature type="transmembrane region" description="Helical" evidence="6">
    <location>
        <begin position="237"/>
        <end position="254"/>
    </location>
</feature>
<evidence type="ECO:0000256" key="3">
    <source>
        <dbReference type="ARBA" id="ARBA00022692"/>
    </source>
</evidence>
<keyword evidence="9" id="KW-1185">Reference proteome</keyword>
<keyword evidence="5 6" id="KW-0472">Membrane</keyword>
<dbReference type="KEGG" id="tum:CBW65_23500"/>
<keyword evidence="2" id="KW-0813">Transport</keyword>
<organism evidence="8 9">
    <name type="scientific">Tumebacillus avium</name>
    <dbReference type="NCBI Taxonomy" id="1903704"/>
    <lineage>
        <taxon>Bacteria</taxon>
        <taxon>Bacillati</taxon>
        <taxon>Bacillota</taxon>
        <taxon>Bacilli</taxon>
        <taxon>Bacillales</taxon>
        <taxon>Alicyclobacillaceae</taxon>
        <taxon>Tumebacillus</taxon>
    </lineage>
</organism>
<feature type="domain" description="Citrate transporter-like" evidence="7">
    <location>
        <begin position="19"/>
        <end position="274"/>
    </location>
</feature>
<feature type="transmembrane region" description="Helical" evidence="6">
    <location>
        <begin position="185"/>
        <end position="205"/>
    </location>
</feature>
<dbReference type="InterPro" id="IPR004680">
    <property type="entry name" value="Cit_transptr-like_dom"/>
</dbReference>
<feature type="transmembrane region" description="Helical" evidence="6">
    <location>
        <begin position="56"/>
        <end position="80"/>
    </location>
</feature>
<feature type="transmembrane region" description="Helical" evidence="6">
    <location>
        <begin position="260"/>
        <end position="278"/>
    </location>
</feature>
<dbReference type="EMBL" id="CP021434">
    <property type="protein sequence ID" value="ARU63651.1"/>
    <property type="molecule type" value="Genomic_DNA"/>
</dbReference>
<keyword evidence="3 6" id="KW-0812">Transmembrane</keyword>
<dbReference type="Pfam" id="PF03600">
    <property type="entry name" value="CitMHS"/>
    <property type="match status" value="1"/>
</dbReference>
<evidence type="ECO:0000256" key="6">
    <source>
        <dbReference type="SAM" id="Phobius"/>
    </source>
</evidence>
<reference evidence="9" key="1">
    <citation type="submission" date="2017-05" db="EMBL/GenBank/DDBJ databases">
        <authorList>
            <person name="Sung H."/>
        </authorList>
    </citation>
    <scope>NUCLEOTIDE SEQUENCE [LARGE SCALE GENOMIC DNA]</scope>
    <source>
        <strain evidence="9">AR23208</strain>
    </source>
</reference>
<dbReference type="GO" id="GO:0015128">
    <property type="term" value="F:gluconate transmembrane transporter activity"/>
    <property type="evidence" value="ECO:0007669"/>
    <property type="project" value="InterPro"/>
</dbReference>